<dbReference type="PANTHER" id="PTHR30627">
    <property type="entry name" value="PEPTIDOGLYCAN D,D-TRANSPEPTIDASE"/>
    <property type="match status" value="1"/>
</dbReference>
<comment type="catalytic activity">
    <reaction evidence="1">
        <text>a beta-lactam + H2O = a substituted beta-amino acid</text>
        <dbReference type="Rhea" id="RHEA:20401"/>
        <dbReference type="ChEBI" id="CHEBI:15377"/>
        <dbReference type="ChEBI" id="CHEBI:35627"/>
        <dbReference type="ChEBI" id="CHEBI:140347"/>
        <dbReference type="EC" id="3.5.2.6"/>
    </reaction>
</comment>
<evidence type="ECO:0000313" key="9">
    <source>
        <dbReference type="Proteomes" id="UP000245250"/>
    </source>
</evidence>
<evidence type="ECO:0000256" key="2">
    <source>
        <dbReference type="ARBA" id="ARBA00007898"/>
    </source>
</evidence>
<proteinExistence type="inferred from homology"/>
<dbReference type="GO" id="GO:0046677">
    <property type="term" value="P:response to antibiotic"/>
    <property type="evidence" value="ECO:0007669"/>
    <property type="project" value="UniProtKB-KW"/>
</dbReference>
<reference evidence="8 9" key="1">
    <citation type="submission" date="2018-05" db="EMBL/GenBank/DDBJ databases">
        <title>Genome sequencing of Flavobacterium sp. HYN0056.</title>
        <authorList>
            <person name="Yi H."/>
            <person name="Baek C."/>
        </authorList>
    </citation>
    <scope>NUCLEOTIDE SEQUENCE [LARGE SCALE GENOMIC DNA]</scope>
    <source>
        <strain evidence="8 9">HYN0056</strain>
    </source>
</reference>
<dbReference type="GO" id="GO:0008658">
    <property type="term" value="F:penicillin binding"/>
    <property type="evidence" value="ECO:0007669"/>
    <property type="project" value="InterPro"/>
</dbReference>
<dbReference type="EMBL" id="CP029255">
    <property type="protein sequence ID" value="AWK05981.1"/>
    <property type="molecule type" value="Genomic_DNA"/>
</dbReference>
<dbReference type="GO" id="GO:0071555">
    <property type="term" value="P:cell wall organization"/>
    <property type="evidence" value="ECO:0007669"/>
    <property type="project" value="TreeGrafter"/>
</dbReference>
<sequence>MIRKLFLVLISIFLISCISKRKETSDVVLEKKDSVVVRQDLKKYFDSCGVTGSIVIYDNVKHKWILSDNVDTNVETLPASTFKIANLLIALETKTISSENDVVKWVGTTDTVKYGYRPEIYHDMTVKEAFEVSAGWVFIELAKKIGRKNYEKYLKLCHYGNVNLSQKDNDFWNFGDFGISPVNQVEFVKKLYDEKLPFSKRNMQIVKNVMLGEKGSGYEIHSKTGWTREKGFNIGWWVGYIQKENGSYFFATRLLQNRNSNRADFGSCRKDITKKVFKDLKITSF</sequence>
<dbReference type="InterPro" id="IPR050515">
    <property type="entry name" value="Beta-lactam/transpept"/>
</dbReference>
<keyword evidence="4" id="KW-0732">Signal</keyword>
<gene>
    <name evidence="8" type="ORF">HYN56_17815</name>
</gene>
<evidence type="ECO:0000256" key="4">
    <source>
        <dbReference type="ARBA" id="ARBA00022729"/>
    </source>
</evidence>
<dbReference type="Proteomes" id="UP000245250">
    <property type="component" value="Chromosome"/>
</dbReference>
<organism evidence="8 9">
    <name type="scientific">Flavobacterium crocinum</name>
    <dbReference type="NCBI Taxonomy" id="2183896"/>
    <lineage>
        <taxon>Bacteria</taxon>
        <taxon>Pseudomonadati</taxon>
        <taxon>Bacteroidota</taxon>
        <taxon>Flavobacteriia</taxon>
        <taxon>Flavobacteriales</taxon>
        <taxon>Flavobacteriaceae</taxon>
        <taxon>Flavobacterium</taxon>
    </lineage>
</organism>
<comment type="similarity">
    <text evidence="2">Belongs to the class-D beta-lactamase family.</text>
</comment>
<evidence type="ECO:0000256" key="6">
    <source>
        <dbReference type="ARBA" id="ARBA00023251"/>
    </source>
</evidence>
<dbReference type="KEGG" id="fcr:HYN56_17815"/>
<accession>A0A2S1YPK2</accession>
<dbReference type="AlphaFoldDB" id="A0A2S1YPK2"/>
<protein>
    <recommendedName>
        <fullName evidence="3">beta-lactamase</fullName>
        <ecNumber evidence="3">3.5.2.6</ecNumber>
    </recommendedName>
</protein>
<dbReference type="SUPFAM" id="SSF56601">
    <property type="entry name" value="beta-lactamase/transpeptidase-like"/>
    <property type="match status" value="1"/>
</dbReference>
<evidence type="ECO:0000259" key="7">
    <source>
        <dbReference type="Pfam" id="PF00905"/>
    </source>
</evidence>
<dbReference type="InterPro" id="IPR001460">
    <property type="entry name" value="PCN-bd_Tpept"/>
</dbReference>
<dbReference type="PANTHER" id="PTHR30627:SF6">
    <property type="entry name" value="BETA-LACTAMASE YBXI-RELATED"/>
    <property type="match status" value="1"/>
</dbReference>
<dbReference type="PROSITE" id="PS51257">
    <property type="entry name" value="PROKAR_LIPOPROTEIN"/>
    <property type="match status" value="1"/>
</dbReference>
<evidence type="ECO:0000256" key="5">
    <source>
        <dbReference type="ARBA" id="ARBA00022801"/>
    </source>
</evidence>
<evidence type="ECO:0000256" key="3">
    <source>
        <dbReference type="ARBA" id="ARBA00012865"/>
    </source>
</evidence>
<dbReference type="InterPro" id="IPR012338">
    <property type="entry name" value="Beta-lactam/transpept-like"/>
</dbReference>
<feature type="domain" description="Penicillin-binding protein transpeptidase" evidence="7">
    <location>
        <begin position="75"/>
        <end position="277"/>
    </location>
</feature>
<dbReference type="Gene3D" id="3.40.710.10">
    <property type="entry name" value="DD-peptidase/beta-lactamase superfamily"/>
    <property type="match status" value="1"/>
</dbReference>
<evidence type="ECO:0000313" key="8">
    <source>
        <dbReference type="EMBL" id="AWK05981.1"/>
    </source>
</evidence>
<dbReference type="EC" id="3.5.2.6" evidence="3"/>
<name>A0A2S1YPK2_9FLAO</name>
<evidence type="ECO:0000256" key="1">
    <source>
        <dbReference type="ARBA" id="ARBA00001526"/>
    </source>
</evidence>
<dbReference type="GO" id="GO:0005886">
    <property type="term" value="C:plasma membrane"/>
    <property type="evidence" value="ECO:0007669"/>
    <property type="project" value="TreeGrafter"/>
</dbReference>
<keyword evidence="9" id="KW-1185">Reference proteome</keyword>
<dbReference type="OrthoDB" id="9762883at2"/>
<dbReference type="Pfam" id="PF00905">
    <property type="entry name" value="Transpeptidase"/>
    <property type="match status" value="1"/>
</dbReference>
<keyword evidence="6" id="KW-0046">Antibiotic resistance</keyword>
<dbReference type="GO" id="GO:0008800">
    <property type="term" value="F:beta-lactamase activity"/>
    <property type="evidence" value="ECO:0007669"/>
    <property type="project" value="UniProtKB-EC"/>
</dbReference>
<dbReference type="RefSeq" id="WP_109193407.1">
    <property type="nucleotide sequence ID" value="NZ_CP029255.1"/>
</dbReference>
<keyword evidence="5" id="KW-0378">Hydrolase</keyword>